<evidence type="ECO:0000313" key="4">
    <source>
        <dbReference type="EMBL" id="QTG66376.1"/>
    </source>
</evidence>
<evidence type="ECO:0000313" key="7">
    <source>
        <dbReference type="EMBL" id="THI23296.1"/>
    </source>
</evidence>
<dbReference type="RefSeq" id="WP_004152347.1">
    <property type="nucleotide sequence ID" value="NZ_CP009875.1"/>
</dbReference>
<evidence type="ECO:0000313" key="3">
    <source>
        <dbReference type="EMBL" id="QOS10058.1"/>
    </source>
</evidence>
<geneLocation type="plasmid" evidence="2">
    <name>p2</name>
</geneLocation>
<dbReference type="Proteomes" id="UP000304895">
    <property type="component" value="Unassembled WGS sequence"/>
</dbReference>
<dbReference type="AlphaFoldDB" id="A0A422Y161"/>
<reference evidence="3 10" key="4">
    <citation type="journal article" date="2020" name="Antimicrob. Agents Chemother.">
        <title>KPC-53, a KPC-3 variant of clinical origin associated with reduced susceptibility to ceftazidime-avibactam.</title>
        <authorList>
            <person name="Di Pilato V."/>
            <person name="Aiezza N."/>
            <person name="Viaggi V."/>
            <person name="Antonelli A."/>
            <person name="Principe L."/>
            <person name="Giani T."/>
            <person name="Luzzaro F."/>
            <person name="Rossolini G.M."/>
        </authorList>
    </citation>
    <scope>NUCLEOTIDE SEQUENCE [LARGE SCALE GENOMIC DNA]</scope>
    <source>
        <strain evidence="3 10">LC-1825/18</strain>
        <plasmid evidence="3 10">pIT-1825-FIIK1</plasmid>
    </source>
</reference>
<evidence type="ECO:0000313" key="6">
    <source>
        <dbReference type="EMBL" id="QTG66986.1"/>
    </source>
</evidence>
<gene>
    <name evidence="5" type="ORF">AFOEEDOA_00004</name>
    <name evidence="2" type="ORF">B0W93_28725</name>
    <name evidence="6" type="ORF">DJLLOKDL_00113</name>
    <name evidence="7" type="ORF">E9161_26900</name>
    <name evidence="3" type="ORF">GLO21_027965</name>
    <name evidence="1" type="ORF">GLO21_25935</name>
</gene>
<protein>
    <submittedName>
        <fullName evidence="4">Hyp</fullName>
    </submittedName>
</protein>
<sequence>MTVRLYYNAVDRRAQASNEWHAEWISKRGLKARLWTDKAISEFLGAPLSAGPVKAWKQKEVKKVEATPAFKTWLEQRRAWLVARGKISSDTELPCHLDAPIIPGKQHKES</sequence>
<evidence type="ECO:0000313" key="5">
    <source>
        <dbReference type="EMBL" id="QTG66751.1"/>
    </source>
</evidence>
<proteinExistence type="predicted"/>
<evidence type="ECO:0000313" key="10">
    <source>
        <dbReference type="Proteomes" id="UP000437398"/>
    </source>
</evidence>
<dbReference type="EMBL" id="MW650887">
    <property type="protein sequence ID" value="QTG66376.1"/>
    <property type="molecule type" value="Genomic_DNA"/>
</dbReference>
<evidence type="ECO:0000313" key="9">
    <source>
        <dbReference type="Proteomes" id="UP000304895"/>
    </source>
</evidence>
<reference evidence="4" key="5">
    <citation type="submission" date="2021-02" db="EMBL/GenBank/DDBJ databases">
        <title>Evolutive Trajectories toward Ceftazidime-Avibactam Resistance in Klebsiella pneumoniae Clinical Isolates.</title>
        <authorList>
            <person name="Carattoli A."/>
            <person name="Arcari G."/>
            <person name="Bibbolino G."/>
            <person name="Sacco F."/>
            <person name="Tomolillo D."/>
            <person name="Di Lella F.M."/>
            <person name="Faino L."/>
            <person name="Antonelli G."/>
            <person name="Raponi G."/>
        </authorList>
    </citation>
    <scope>NUCLEOTIDE SEQUENCE</scope>
    <source>
        <strain evidence="5">10</strain>
        <strain evidence="6">13</strain>
        <strain evidence="4">27B</strain>
        <plasmid evidence="6">pKPN_pKpQIL</plasmid>
        <plasmid evidence="5">pKpQIL</plasmid>
        <plasmid evidence="4">pKpQIL_pKPN</plasmid>
    </source>
</reference>
<dbReference type="EMBL" id="WNWP01000034">
    <property type="protein sequence ID" value="MUT87540.1"/>
    <property type="molecule type" value="Genomic_DNA"/>
</dbReference>
<dbReference type="Proteomes" id="UP000192285">
    <property type="component" value="Unassembled WGS sequence"/>
</dbReference>
<dbReference type="EMBL" id="MW650890">
    <property type="protein sequence ID" value="QTG66751.1"/>
    <property type="molecule type" value="Genomic_DNA"/>
</dbReference>
<accession>A0A422Y161</accession>
<geneLocation type="plasmid" evidence="1">
    <name>unnamed5</name>
</geneLocation>
<geneLocation type="plasmid" evidence="5">
    <name>pKpQIL</name>
</geneLocation>
<name>A0A422Y161_KLEPN</name>
<dbReference type="EMBL" id="MUMT01000037">
    <property type="protein sequence ID" value="OQZ50747.1"/>
    <property type="molecule type" value="Genomic_DNA"/>
</dbReference>
<reference evidence="7 9" key="2">
    <citation type="submission" date="2019-04" db="EMBL/GenBank/DDBJ databases">
        <authorList>
            <person name="Fouts D."/>
            <person name="Sutton G."/>
            <person name="Singh I."/>
            <person name="Nguyen K."/>
        </authorList>
    </citation>
    <scope>NUCLEOTIDE SEQUENCE [LARGE SCALE GENOMIC DNA]</scope>
    <source>
        <strain evidence="7 9">55</strain>
    </source>
</reference>
<dbReference type="Proteomes" id="UP000437398">
    <property type="component" value="Plasmid pIT-1825-FIIK1"/>
</dbReference>
<organism evidence="7 9">
    <name type="scientific">Klebsiella pneumoniae subsp. pneumoniae</name>
    <dbReference type="NCBI Taxonomy" id="72407"/>
    <lineage>
        <taxon>Bacteria</taxon>
        <taxon>Pseudomonadati</taxon>
        <taxon>Pseudomonadota</taxon>
        <taxon>Gammaproteobacteria</taxon>
        <taxon>Enterobacterales</taxon>
        <taxon>Enterobacteriaceae</taxon>
        <taxon>Klebsiella/Raoultella group</taxon>
        <taxon>Klebsiella</taxon>
        <taxon>Klebsiella pneumoniae complex</taxon>
    </lineage>
</organism>
<geneLocation type="plasmid" evidence="4">
    <name>pKpQIL_pKPN</name>
</geneLocation>
<dbReference type="EMBL" id="MW650891">
    <property type="protein sequence ID" value="QTG66986.1"/>
    <property type="molecule type" value="Genomic_DNA"/>
</dbReference>
<dbReference type="EMBL" id="SSUJ01000036">
    <property type="protein sequence ID" value="THI23296.1"/>
    <property type="molecule type" value="Genomic_DNA"/>
</dbReference>
<dbReference type="EMBL" id="CP058327">
    <property type="protein sequence ID" value="QOS10058.1"/>
    <property type="molecule type" value="Genomic_DNA"/>
</dbReference>
<reference evidence="2 8" key="1">
    <citation type="journal article" date="2017" name="Clin. Microbiol. Infect.">
        <title>Clonal or not clonal? Investigating hospital outbreaks of KPC-producing Klebsiella pneumoniae with whole-genome sequencing.</title>
        <authorList>
            <person name="Ruppe E."/>
            <person name="Olearo F."/>
            <person name="Pires D."/>
            <person name="Baud D."/>
            <person name="Renzi G."/>
            <person name="Cherkaoui A."/>
            <person name="Goldenberger D."/>
            <person name="Huttner A."/>
            <person name="Francois P."/>
            <person name="Harbarth S."/>
            <person name="Schrenzel J."/>
        </authorList>
    </citation>
    <scope>NUCLEOTIDE SEQUENCE [LARGE SCALE GENOMIC DNA]</scope>
    <source>
        <strain evidence="2 8">KPN_KPC_HUG_B2</strain>
        <plasmid evidence="2">p2</plasmid>
    </source>
</reference>
<dbReference type="KEGG" id="kpw:KPNIH30_27450"/>
<geneLocation type="plasmid" evidence="6">
    <name>pKPN_pKpQIL</name>
</geneLocation>
<evidence type="ECO:0000313" key="2">
    <source>
        <dbReference type="EMBL" id="OQZ50747.1"/>
    </source>
</evidence>
<geneLocation type="plasmid" evidence="3 10">
    <name>pIT-1825-FIIK1</name>
</geneLocation>
<evidence type="ECO:0000313" key="8">
    <source>
        <dbReference type="Proteomes" id="UP000192285"/>
    </source>
</evidence>
<reference evidence="1" key="3">
    <citation type="submission" date="2019-11" db="EMBL/GenBank/DDBJ databases">
        <title>Ceftazidime-avibactam resistant K. pneumoniae.</title>
        <authorList>
            <person name="Di Pilato V."/>
            <person name="Viaggi V."/>
            <person name="Antonelli A."/>
            <person name="Principe L."/>
            <person name="Giani T."/>
            <person name="Luzzaro F."/>
            <person name="Rossolini G.M."/>
        </authorList>
    </citation>
    <scope>NUCLEOTIDE SEQUENCE [LARGE SCALE GENOMIC DNA]</scope>
    <source>
        <strain evidence="1">LC-1825/18</strain>
        <plasmid evidence="1">unnamed5</plasmid>
    </source>
</reference>
<evidence type="ECO:0000313" key="1">
    <source>
        <dbReference type="EMBL" id="MUT87540.1"/>
    </source>
</evidence>
<keyword evidence="1" id="KW-0614">Plasmid</keyword>